<dbReference type="GO" id="GO:0016491">
    <property type="term" value="F:oxidoreductase activity"/>
    <property type="evidence" value="ECO:0007669"/>
    <property type="project" value="UniProtKB-KW"/>
</dbReference>
<evidence type="ECO:0000256" key="2">
    <source>
        <dbReference type="ARBA" id="ARBA00023002"/>
    </source>
</evidence>
<keyword evidence="4" id="KW-1133">Transmembrane helix</keyword>
<dbReference type="GO" id="GO:0043386">
    <property type="term" value="P:mycotoxin biosynthetic process"/>
    <property type="evidence" value="ECO:0007669"/>
    <property type="project" value="InterPro"/>
</dbReference>
<sequence length="267" mass="29979">MTAPDKSSASLLQHQDSFHDAEEDDDVSSRTHNLKPKDVAISKNWHAIILCLWIISLTTVAWFIFTAAAEYVLHIDHNRNCDCGLPTDSLLGDVAWRPRILDPDERFVTTDPGDIDGSNVTQIWDEIFPSAWIAVPDPSAVGFGGGVNLLRDGQDSDTWDAKTEGFSVAVMHQIHCVAILKHSFMLYRQDAMSEDIELEHIDHCVEYLRQTLICHGDLTLERPSMQTYPQGATGWGEMHQCRDWDQLISVVKKLAIVRAKDGWVKAA</sequence>
<feature type="transmembrane region" description="Helical" evidence="4">
    <location>
        <begin position="45"/>
        <end position="65"/>
    </location>
</feature>
<evidence type="ECO:0008006" key="7">
    <source>
        <dbReference type="Google" id="ProtNLM"/>
    </source>
</evidence>
<keyword evidence="6" id="KW-1185">Reference proteome</keyword>
<comment type="caution">
    <text evidence="5">The sequence shown here is derived from an EMBL/GenBank/DDBJ whole genome shotgun (WGS) entry which is preliminary data.</text>
</comment>
<comment type="pathway">
    <text evidence="1">Mycotoxin biosynthesis.</text>
</comment>
<keyword evidence="2" id="KW-0560">Oxidoreductase</keyword>
<protein>
    <recommendedName>
        <fullName evidence="7">Oxidase ustYa</fullName>
    </recommendedName>
</protein>
<keyword evidence="4" id="KW-0472">Membrane</keyword>
<dbReference type="PANTHER" id="PTHR33365">
    <property type="entry name" value="YALI0B05434P"/>
    <property type="match status" value="1"/>
</dbReference>
<dbReference type="AlphaFoldDB" id="A0A9P7Q4V1"/>
<gene>
    <name evidence="5" type="ORF">E4U13_007691</name>
</gene>
<organism evidence="5 6">
    <name type="scientific">Claviceps humidiphila</name>
    <dbReference type="NCBI Taxonomy" id="1294629"/>
    <lineage>
        <taxon>Eukaryota</taxon>
        <taxon>Fungi</taxon>
        <taxon>Dikarya</taxon>
        <taxon>Ascomycota</taxon>
        <taxon>Pezizomycotina</taxon>
        <taxon>Sordariomycetes</taxon>
        <taxon>Hypocreomycetidae</taxon>
        <taxon>Hypocreales</taxon>
        <taxon>Clavicipitaceae</taxon>
        <taxon>Claviceps</taxon>
    </lineage>
</organism>
<name>A0A9P7Q4V1_9HYPO</name>
<dbReference type="Proteomes" id="UP000732380">
    <property type="component" value="Unassembled WGS sequence"/>
</dbReference>
<evidence type="ECO:0000256" key="3">
    <source>
        <dbReference type="ARBA" id="ARBA00035112"/>
    </source>
</evidence>
<dbReference type="EMBL" id="SRQM01000079">
    <property type="protein sequence ID" value="KAG6119419.1"/>
    <property type="molecule type" value="Genomic_DNA"/>
</dbReference>
<dbReference type="PANTHER" id="PTHR33365:SF11">
    <property type="entry name" value="TAT PATHWAY SIGNAL SEQUENCE"/>
    <property type="match status" value="1"/>
</dbReference>
<dbReference type="Pfam" id="PF11807">
    <property type="entry name" value="UstYa"/>
    <property type="match status" value="1"/>
</dbReference>
<dbReference type="InterPro" id="IPR021765">
    <property type="entry name" value="UstYa-like"/>
</dbReference>
<evidence type="ECO:0000313" key="6">
    <source>
        <dbReference type="Proteomes" id="UP000732380"/>
    </source>
</evidence>
<keyword evidence="4" id="KW-0812">Transmembrane</keyword>
<accession>A0A9P7Q4V1</accession>
<evidence type="ECO:0000256" key="4">
    <source>
        <dbReference type="SAM" id="Phobius"/>
    </source>
</evidence>
<proteinExistence type="inferred from homology"/>
<comment type="similarity">
    <text evidence="3">Belongs to the ustYa family.</text>
</comment>
<evidence type="ECO:0000313" key="5">
    <source>
        <dbReference type="EMBL" id="KAG6119419.1"/>
    </source>
</evidence>
<evidence type="ECO:0000256" key="1">
    <source>
        <dbReference type="ARBA" id="ARBA00004685"/>
    </source>
</evidence>
<reference evidence="5 6" key="1">
    <citation type="journal article" date="2020" name="bioRxiv">
        <title>Whole genome comparisons of ergot fungi reveals the divergence and evolution of species within the genus Claviceps are the result of varying mechanisms driving genome evolution and host range expansion.</title>
        <authorList>
            <person name="Wyka S.A."/>
            <person name="Mondo S.J."/>
            <person name="Liu M."/>
            <person name="Dettman J."/>
            <person name="Nalam V."/>
            <person name="Broders K.D."/>
        </authorList>
    </citation>
    <scope>NUCLEOTIDE SEQUENCE [LARGE SCALE GENOMIC DNA]</scope>
    <source>
        <strain evidence="5 6">LM576</strain>
    </source>
</reference>